<sequence>MNCKILIGVVCLLLLFVAIWMLRKKGDSKSETKENFTWANNIRENPGPYTPTYDLVQQDAPDIDAFANFVEPVGDGVGQNQGVGMIPTPSVVQYDYKDLLPDLNTNVAMYDKDISDPEVFMWRPSIRVDMKNRQQQGADQFRGDLPIQKNNCYGSESWFNSRYGEGDANFNGIFNPLYQEKYRNLTGQKSWPIQIAGEETVMDGFPQEEQMYVASDVN</sequence>
<proteinExistence type="predicted"/>
<organism evidence="2 3">
    <name type="scientific">Port-miou virus</name>
    <dbReference type="NCBI Taxonomy" id="1733873"/>
    <lineage>
        <taxon>Viruses</taxon>
        <taxon>Varidnaviria</taxon>
        <taxon>Bamfordvirae</taxon>
        <taxon>Nucleocytoviricota</taxon>
        <taxon>Megaviricetes</taxon>
        <taxon>Pimascovirales</taxon>
        <taxon>Pimascovirales incertae sedis</taxon>
        <taxon>Marseilleviridae</taxon>
        <taxon>Losannavirus</taxon>
        <taxon>Losannavirus lausannense</taxon>
        <taxon>Lausannevirus</taxon>
    </lineage>
</organism>
<keyword evidence="1" id="KW-0472">Membrane</keyword>
<dbReference type="Pfam" id="PF19168">
    <property type="entry name" value="DUF5850"/>
    <property type="match status" value="1"/>
</dbReference>
<accession>A0A0N9PHX3</accession>
<keyword evidence="1" id="KW-0812">Transmembrane</keyword>
<evidence type="ECO:0000313" key="2">
    <source>
        <dbReference type="EMBL" id="ALH06975.1"/>
    </source>
</evidence>
<dbReference type="EMBL" id="KT428292">
    <property type="protein sequence ID" value="ALH06975.1"/>
    <property type="molecule type" value="Genomic_DNA"/>
</dbReference>
<gene>
    <name evidence="2" type="ORF">PMV_277</name>
</gene>
<dbReference type="InterPro" id="IPR043882">
    <property type="entry name" value="DUF5850"/>
</dbReference>
<reference evidence="2" key="1">
    <citation type="journal article" date="2015" name="Genome Announc.">
        <title>Complete Genome Sequence of a New Member of the Marseilleviridae Recovered from the Brackish Submarine Spring in the Cassis Port-Miou Calanque, France.</title>
        <authorList>
            <person name="Doutre G."/>
            <person name="Arfib B."/>
            <person name="Rochette P."/>
            <person name="Claverie J.M."/>
            <person name="Bonin P."/>
            <person name="Abergel C."/>
        </authorList>
    </citation>
    <scope>NUCLEOTIDE SEQUENCE [LARGE SCALE GENOMIC DNA]</scope>
    <source>
        <strain evidence="2">1</strain>
    </source>
</reference>
<dbReference type="Proteomes" id="UP000319438">
    <property type="component" value="Segment"/>
</dbReference>
<protein>
    <submittedName>
        <fullName evidence="2">Uncharacterized protein</fullName>
    </submittedName>
</protein>
<evidence type="ECO:0000313" key="3">
    <source>
        <dbReference type="Proteomes" id="UP000319438"/>
    </source>
</evidence>
<evidence type="ECO:0000256" key="1">
    <source>
        <dbReference type="SAM" id="Phobius"/>
    </source>
</evidence>
<feature type="transmembrane region" description="Helical" evidence="1">
    <location>
        <begin position="6"/>
        <end position="23"/>
    </location>
</feature>
<name>A0A0N9PHX3_9VIRU</name>
<keyword evidence="1" id="KW-1133">Transmembrane helix</keyword>